<dbReference type="GO" id="GO:0071949">
    <property type="term" value="F:FAD binding"/>
    <property type="evidence" value="ECO:0007669"/>
    <property type="project" value="TreeGrafter"/>
</dbReference>
<dbReference type="STRING" id="376489.A5892_05565"/>
<organism evidence="5 6">
    <name type="scientific">Halotalea alkalilenta</name>
    <dbReference type="NCBI Taxonomy" id="376489"/>
    <lineage>
        <taxon>Bacteria</taxon>
        <taxon>Pseudomonadati</taxon>
        <taxon>Pseudomonadota</taxon>
        <taxon>Gammaproteobacteria</taxon>
        <taxon>Oceanospirillales</taxon>
        <taxon>Halomonadaceae</taxon>
        <taxon>Halotalea</taxon>
    </lineage>
</organism>
<dbReference type="Pfam" id="PF07992">
    <property type="entry name" value="Pyr_redox_2"/>
    <property type="match status" value="1"/>
</dbReference>
<dbReference type="InterPro" id="IPR050446">
    <property type="entry name" value="FAD-oxidoreductase/Apoptosis"/>
</dbReference>
<dbReference type="Proteomes" id="UP000077875">
    <property type="component" value="Chromosome"/>
</dbReference>
<evidence type="ECO:0000259" key="4">
    <source>
        <dbReference type="Pfam" id="PF07992"/>
    </source>
</evidence>
<gene>
    <name evidence="5" type="ORF">A5892_05565</name>
</gene>
<dbReference type="GO" id="GO:0016174">
    <property type="term" value="F:NAD(P)H oxidase H2O2-forming activity"/>
    <property type="evidence" value="ECO:0007669"/>
    <property type="project" value="TreeGrafter"/>
</dbReference>
<evidence type="ECO:0000256" key="2">
    <source>
        <dbReference type="ARBA" id="ARBA00022827"/>
    </source>
</evidence>
<dbReference type="KEGG" id="haa:A5892_05565"/>
<evidence type="ECO:0000313" key="6">
    <source>
        <dbReference type="Proteomes" id="UP000077875"/>
    </source>
</evidence>
<protein>
    <submittedName>
        <fullName evidence="5">Pyridine nucleotide-disulfide oxidoreductase</fullName>
    </submittedName>
</protein>
<evidence type="ECO:0000256" key="3">
    <source>
        <dbReference type="ARBA" id="ARBA00023002"/>
    </source>
</evidence>
<keyword evidence="1" id="KW-0285">Flavoprotein</keyword>
<proteinExistence type="predicted"/>
<dbReference type="Gene3D" id="3.50.50.60">
    <property type="entry name" value="FAD/NAD(P)-binding domain"/>
    <property type="match status" value="2"/>
</dbReference>
<dbReference type="InterPro" id="IPR036188">
    <property type="entry name" value="FAD/NAD-bd_sf"/>
</dbReference>
<dbReference type="GO" id="GO:0005737">
    <property type="term" value="C:cytoplasm"/>
    <property type="evidence" value="ECO:0007669"/>
    <property type="project" value="TreeGrafter"/>
</dbReference>
<accession>A0A172YCM2</accession>
<dbReference type="SUPFAM" id="SSF55424">
    <property type="entry name" value="FAD/NAD-linked reductases, dimerisation (C-terminal) domain"/>
    <property type="match status" value="1"/>
</dbReference>
<dbReference type="Gene3D" id="3.30.390.30">
    <property type="match status" value="1"/>
</dbReference>
<dbReference type="PANTHER" id="PTHR43557">
    <property type="entry name" value="APOPTOSIS-INDUCING FACTOR 1"/>
    <property type="match status" value="1"/>
</dbReference>
<keyword evidence="6" id="KW-1185">Reference proteome</keyword>
<feature type="domain" description="FAD/NAD(P)-binding" evidence="4">
    <location>
        <begin position="5"/>
        <end position="298"/>
    </location>
</feature>
<evidence type="ECO:0000313" key="5">
    <source>
        <dbReference type="EMBL" id="ANF57000.1"/>
    </source>
</evidence>
<evidence type="ECO:0000256" key="1">
    <source>
        <dbReference type="ARBA" id="ARBA00022630"/>
    </source>
</evidence>
<keyword evidence="2" id="KW-0274">FAD</keyword>
<keyword evidence="3" id="KW-0560">Oxidoreductase</keyword>
<dbReference type="GO" id="GO:0033108">
    <property type="term" value="P:mitochondrial respiratory chain complex assembly"/>
    <property type="evidence" value="ECO:0007669"/>
    <property type="project" value="TreeGrafter"/>
</dbReference>
<dbReference type="PANTHER" id="PTHR43557:SF4">
    <property type="entry name" value="APOPTOSIS-INDUCING FACTOR 1, MITOCHONDRIAL"/>
    <property type="match status" value="1"/>
</dbReference>
<sequence length="402" mass="43547">MRHDYDYLIIGAGMVADAAARGIRELDAEGTIGVLGEERDPPVTRPALSKKLWTDPEFGYDQIFPDTSGDTGATLRLGVRVSHIDRAAKRVETSDGSTYGYGKLLISTGGTPKRLELPASERVLYYRTVEDYRKLRELAGEQRHVAVVGGGFIGTELAAALVQNGARTTLILPERTLGESQFPSALAERLHQTFRDHGVELIGGRKVVGGEERDGKVVVRLDDGLSIEADAVAIGLGITPNQSLAEQAGLAVDEGIIVDARLATEDPDIFAAGDVAKYPDAILGRQRVEHVDNAKQMGGCVGRIMAGSDERYTHTPYFYSVLFDLSYQAIGQLSSQLQMAEEWQQAPAQKGTVYYLDDHRLVGVLLVGFDADEQAEKLDHARGLLADKGPFNPDTLVGKLAD</sequence>
<reference evidence="5 6" key="1">
    <citation type="submission" date="2016-04" db="EMBL/GenBank/DDBJ databases">
        <title>Complete Genome Sequence of Halotalea alkalilenta IHB B 13600.</title>
        <authorList>
            <person name="Swarnkar M.K."/>
            <person name="Sharma A."/>
            <person name="Kaushal K."/>
            <person name="Soni R."/>
            <person name="Rana S."/>
            <person name="Singh A.K."/>
            <person name="Gulati A."/>
        </authorList>
    </citation>
    <scope>NUCLEOTIDE SEQUENCE [LARGE SCALE GENOMIC DNA]</scope>
    <source>
        <strain evidence="5 6">IHB B 13600</strain>
    </source>
</reference>
<dbReference type="GO" id="GO:0012501">
    <property type="term" value="P:programmed cell death"/>
    <property type="evidence" value="ECO:0007669"/>
    <property type="project" value="TreeGrafter"/>
</dbReference>
<dbReference type="InterPro" id="IPR016156">
    <property type="entry name" value="FAD/NAD-linked_Rdtase_dimer_sf"/>
</dbReference>
<dbReference type="SUPFAM" id="SSF51905">
    <property type="entry name" value="FAD/NAD(P)-binding domain"/>
    <property type="match status" value="1"/>
</dbReference>
<dbReference type="RefSeq" id="WP_064121958.1">
    <property type="nucleotide sequence ID" value="NZ_CP015243.1"/>
</dbReference>
<dbReference type="PRINTS" id="PR00411">
    <property type="entry name" value="PNDRDTASEI"/>
</dbReference>
<dbReference type="AlphaFoldDB" id="A0A172YCM2"/>
<dbReference type="InterPro" id="IPR023753">
    <property type="entry name" value="FAD/NAD-binding_dom"/>
</dbReference>
<dbReference type="PRINTS" id="PR00368">
    <property type="entry name" value="FADPNR"/>
</dbReference>
<dbReference type="EMBL" id="CP015243">
    <property type="protein sequence ID" value="ANF57000.1"/>
    <property type="molecule type" value="Genomic_DNA"/>
</dbReference>
<name>A0A172YCM2_9GAMM</name>